<dbReference type="Proteomes" id="UP001604336">
    <property type="component" value="Unassembled WGS sequence"/>
</dbReference>
<evidence type="ECO:0000313" key="1">
    <source>
        <dbReference type="EMBL" id="KAL2471529.1"/>
    </source>
</evidence>
<comment type="caution">
    <text evidence="1">The sequence shown here is derived from an EMBL/GenBank/DDBJ whole genome shotgun (WGS) entry which is preliminary data.</text>
</comment>
<organism evidence="1 2">
    <name type="scientific">Abeliophyllum distichum</name>
    <dbReference type="NCBI Taxonomy" id="126358"/>
    <lineage>
        <taxon>Eukaryota</taxon>
        <taxon>Viridiplantae</taxon>
        <taxon>Streptophyta</taxon>
        <taxon>Embryophyta</taxon>
        <taxon>Tracheophyta</taxon>
        <taxon>Spermatophyta</taxon>
        <taxon>Magnoliopsida</taxon>
        <taxon>eudicotyledons</taxon>
        <taxon>Gunneridae</taxon>
        <taxon>Pentapetalae</taxon>
        <taxon>asterids</taxon>
        <taxon>lamiids</taxon>
        <taxon>Lamiales</taxon>
        <taxon>Oleaceae</taxon>
        <taxon>Forsythieae</taxon>
        <taxon>Abeliophyllum</taxon>
    </lineage>
</organism>
<dbReference type="AlphaFoldDB" id="A0ABD1Q5R0"/>
<dbReference type="PANTHER" id="PTHR34061:SF2">
    <property type="entry name" value="PROTEIN, PUTATIVE-RELATED"/>
    <property type="match status" value="1"/>
</dbReference>
<reference evidence="2" key="1">
    <citation type="submission" date="2024-07" db="EMBL/GenBank/DDBJ databases">
        <title>Two chromosome-level genome assemblies of Korean endemic species Abeliophyllum distichum and Forsythia ovata (Oleaceae).</title>
        <authorList>
            <person name="Jang H."/>
        </authorList>
    </citation>
    <scope>NUCLEOTIDE SEQUENCE [LARGE SCALE GENOMIC DNA]</scope>
</reference>
<accession>A0ABD1Q5R0</accession>
<keyword evidence="2" id="KW-1185">Reference proteome</keyword>
<evidence type="ECO:0000313" key="2">
    <source>
        <dbReference type="Proteomes" id="UP001604336"/>
    </source>
</evidence>
<dbReference type="PANTHER" id="PTHR34061">
    <property type="entry name" value="PROTEIN, PUTATIVE-RELATED"/>
    <property type="match status" value="1"/>
</dbReference>
<dbReference type="EMBL" id="JBFOLK010000012">
    <property type="protein sequence ID" value="KAL2471529.1"/>
    <property type="molecule type" value="Genomic_DNA"/>
</dbReference>
<sequence>MAATTSTTFCNFNSRANSMGPRVRSSSNHGSHGCTGKLDGVAMWLINGFTTAFFTSLERCSCIRISTHEDEYGDEANDLPLIFNDGNVGDDGVRRRRRLEN</sequence>
<protein>
    <submittedName>
        <fullName evidence="1">Uncharacterized protein</fullName>
    </submittedName>
</protein>
<gene>
    <name evidence="1" type="ORF">Adt_39665</name>
</gene>
<proteinExistence type="predicted"/>
<name>A0ABD1Q5R0_9LAMI</name>